<dbReference type="EMBL" id="JABEXW010001301">
    <property type="protein sequence ID" value="KAF4944679.1"/>
    <property type="molecule type" value="Genomic_DNA"/>
</dbReference>
<proteinExistence type="predicted"/>
<accession>A0A8H4SRX8</accession>
<protein>
    <submittedName>
        <fullName evidence="1">Uncharacterized protein</fullName>
    </submittedName>
</protein>
<reference evidence="1" key="2">
    <citation type="submission" date="2020-05" db="EMBL/GenBank/DDBJ databases">
        <authorList>
            <person name="Kim H.-S."/>
            <person name="Proctor R.H."/>
            <person name="Brown D.W."/>
        </authorList>
    </citation>
    <scope>NUCLEOTIDE SEQUENCE</scope>
    <source>
        <strain evidence="1">NRRL 20472</strain>
    </source>
</reference>
<sequence>MGILNKFDVMSTTHANIEAHGILSDQIEKGLLWMPLGDTSLQKRNGFPSWSWAGWAGPVAYQIVHGDSPGTDWWFWPPAFSVKTSALVMKPLLDIHIGAQHRIIACLKDSSPPKTPETHPTDKVPSQLRNSGILNIYTYVAEVSSLTLETSFVVREHATSMNVPLLLARVNDEDECIAVVPDCRSHWTTTPPAGDNGKYRLAIIGKGRRKEQAGDDDNGGSSTNDECVVLLLERRGDYFERVGLSTVPAKRSTDLVEEWANLQEYKVLAEQKRAVIERPTISSGLSWISGLLKERTFSSVRDEALIDPAPAWNLQWISLA</sequence>
<evidence type="ECO:0000313" key="1">
    <source>
        <dbReference type="EMBL" id="KAF4944679.1"/>
    </source>
</evidence>
<gene>
    <name evidence="1" type="ORF">FSARC_14607</name>
</gene>
<dbReference type="Proteomes" id="UP000622797">
    <property type="component" value="Unassembled WGS sequence"/>
</dbReference>
<organism evidence="1 2">
    <name type="scientific">Fusarium sarcochroum</name>
    <dbReference type="NCBI Taxonomy" id="1208366"/>
    <lineage>
        <taxon>Eukaryota</taxon>
        <taxon>Fungi</taxon>
        <taxon>Dikarya</taxon>
        <taxon>Ascomycota</taxon>
        <taxon>Pezizomycotina</taxon>
        <taxon>Sordariomycetes</taxon>
        <taxon>Hypocreomycetidae</taxon>
        <taxon>Hypocreales</taxon>
        <taxon>Nectriaceae</taxon>
        <taxon>Fusarium</taxon>
        <taxon>Fusarium lateritium species complex</taxon>
    </lineage>
</organism>
<evidence type="ECO:0000313" key="2">
    <source>
        <dbReference type="Proteomes" id="UP000622797"/>
    </source>
</evidence>
<comment type="caution">
    <text evidence="1">The sequence shown here is derived from an EMBL/GenBank/DDBJ whole genome shotgun (WGS) entry which is preliminary data.</text>
</comment>
<reference evidence="1" key="1">
    <citation type="journal article" date="2020" name="BMC Genomics">
        <title>Correction to: Identification and distribution of gene clusters required for synthesis of sphingolipid metabolism inhibitors in diverse species of the filamentous fungus Fusarium.</title>
        <authorList>
            <person name="Kim H.S."/>
            <person name="Lohmar J.M."/>
            <person name="Busman M."/>
            <person name="Brown D.W."/>
            <person name="Naumann T.A."/>
            <person name="Divon H.H."/>
            <person name="Lysoe E."/>
            <person name="Uhlig S."/>
            <person name="Proctor R.H."/>
        </authorList>
    </citation>
    <scope>NUCLEOTIDE SEQUENCE</scope>
    <source>
        <strain evidence="1">NRRL 20472</strain>
    </source>
</reference>
<name>A0A8H4SRX8_9HYPO</name>
<keyword evidence="2" id="KW-1185">Reference proteome</keyword>
<dbReference type="OrthoDB" id="5097961at2759"/>
<dbReference type="AlphaFoldDB" id="A0A8H4SRX8"/>